<feature type="region of interest" description="Disordered" evidence="9">
    <location>
        <begin position="764"/>
        <end position="786"/>
    </location>
</feature>
<dbReference type="GO" id="GO:0007154">
    <property type="term" value="P:cell communication"/>
    <property type="evidence" value="ECO:0007669"/>
    <property type="project" value="InterPro"/>
</dbReference>
<dbReference type="InterPro" id="IPR034033">
    <property type="entry name" value="Serralysin-like"/>
</dbReference>
<dbReference type="EMBL" id="JBAFSM010000062">
    <property type="protein sequence ID" value="MEG3439826.1"/>
    <property type="molecule type" value="Genomic_DNA"/>
</dbReference>
<dbReference type="SUPFAM" id="SSF55486">
    <property type="entry name" value="Metalloproteases ('zincins'), catalytic domain"/>
    <property type="match status" value="1"/>
</dbReference>
<evidence type="ECO:0000256" key="8">
    <source>
        <dbReference type="ARBA" id="ARBA00023065"/>
    </source>
</evidence>
<dbReference type="PANTHER" id="PTHR11878:SF65">
    <property type="entry name" value="NA_CA-EXCHANGE PROTEIN, ISOFORM G"/>
    <property type="match status" value="1"/>
</dbReference>
<feature type="domain" description="Peptidase metallopeptidase" evidence="10">
    <location>
        <begin position="143"/>
        <end position="327"/>
    </location>
</feature>
<evidence type="ECO:0000256" key="7">
    <source>
        <dbReference type="ARBA" id="ARBA00022837"/>
    </source>
</evidence>
<evidence type="ECO:0000256" key="2">
    <source>
        <dbReference type="ARBA" id="ARBA00022723"/>
    </source>
</evidence>
<dbReference type="GO" id="GO:0006508">
    <property type="term" value="P:proteolysis"/>
    <property type="evidence" value="ECO:0007669"/>
    <property type="project" value="UniProtKB-KW"/>
</dbReference>
<dbReference type="GO" id="GO:0005615">
    <property type="term" value="C:extracellular space"/>
    <property type="evidence" value="ECO:0007669"/>
    <property type="project" value="InterPro"/>
</dbReference>
<keyword evidence="13" id="KW-1185">Reference proteome</keyword>
<dbReference type="Gene3D" id="2.60.40.2030">
    <property type="match status" value="2"/>
</dbReference>
<dbReference type="Proteomes" id="UP001328733">
    <property type="component" value="Unassembled WGS sequence"/>
</dbReference>
<dbReference type="InterPro" id="IPR006026">
    <property type="entry name" value="Peptidase_Metallo"/>
</dbReference>
<dbReference type="RefSeq" id="WP_332867303.1">
    <property type="nucleotide sequence ID" value="NZ_JBAFSM010000062.1"/>
</dbReference>
<reference evidence="12 13" key="1">
    <citation type="submission" date="2024-01" db="EMBL/GenBank/DDBJ databases">
        <title>Genomic insights into the taxonomy and metabolism of the cyanobacterium Pannus brasiliensis CCIBt3594.</title>
        <authorList>
            <person name="Machado M."/>
            <person name="Botero N.B."/>
            <person name="Andreote A.P.D."/>
            <person name="Feitosa A.M.T."/>
            <person name="Popin R."/>
            <person name="Sivonen K."/>
            <person name="Fiore M.F."/>
        </authorList>
    </citation>
    <scope>NUCLEOTIDE SEQUENCE [LARGE SCALE GENOMIC DNA]</scope>
    <source>
        <strain evidence="12 13">CCIBt3594</strain>
    </source>
</reference>
<feature type="region of interest" description="Disordered" evidence="9">
    <location>
        <begin position="16"/>
        <end position="60"/>
    </location>
</feature>
<dbReference type="GO" id="GO:0004222">
    <property type="term" value="F:metalloendopeptidase activity"/>
    <property type="evidence" value="ECO:0007669"/>
    <property type="project" value="InterPro"/>
</dbReference>
<dbReference type="SUPFAM" id="SSF141072">
    <property type="entry name" value="CalX-like"/>
    <property type="match status" value="2"/>
</dbReference>
<keyword evidence="8" id="KW-0813">Transport</keyword>
<dbReference type="GO" id="GO:0031012">
    <property type="term" value="C:extracellular matrix"/>
    <property type="evidence" value="ECO:0007669"/>
    <property type="project" value="InterPro"/>
</dbReference>
<dbReference type="InterPro" id="IPR051171">
    <property type="entry name" value="CaCA"/>
</dbReference>
<dbReference type="SMART" id="SM00235">
    <property type="entry name" value="ZnMc"/>
    <property type="match status" value="1"/>
</dbReference>
<feature type="domain" description="Calx-beta" evidence="11">
    <location>
        <begin position="623"/>
        <end position="728"/>
    </location>
</feature>
<dbReference type="SUPFAM" id="SSF51120">
    <property type="entry name" value="beta-Roll"/>
    <property type="match status" value="1"/>
</dbReference>
<name>A0AAW9QXF3_9CHRO</name>
<feature type="domain" description="Calx-beta" evidence="11">
    <location>
        <begin position="513"/>
        <end position="611"/>
    </location>
</feature>
<dbReference type="Gene3D" id="3.40.390.10">
    <property type="entry name" value="Collagenase (Catalytic Domain)"/>
    <property type="match status" value="1"/>
</dbReference>
<keyword evidence="6" id="KW-0862">Zinc</keyword>
<evidence type="ECO:0000256" key="9">
    <source>
        <dbReference type="SAM" id="MobiDB-lite"/>
    </source>
</evidence>
<dbReference type="GO" id="GO:0005509">
    <property type="term" value="F:calcium ion binding"/>
    <property type="evidence" value="ECO:0007669"/>
    <property type="project" value="InterPro"/>
</dbReference>
<protein>
    <submittedName>
        <fullName evidence="12">Calx-beta domain-containing protein</fullName>
    </submittedName>
</protein>
<keyword evidence="1" id="KW-0645">Protease</keyword>
<evidence type="ECO:0000256" key="3">
    <source>
        <dbReference type="ARBA" id="ARBA00022729"/>
    </source>
</evidence>
<keyword evidence="2" id="KW-0479">Metal-binding</keyword>
<dbReference type="AlphaFoldDB" id="A0AAW9QXF3"/>
<dbReference type="CDD" id="cd04277">
    <property type="entry name" value="ZnMc_serralysin_like"/>
    <property type="match status" value="1"/>
</dbReference>
<sequence length="831" mass="86880">MHSYWESFSELFSEDLNGQDRKNVSPVQPEKSSSSPVRELQRTGAPDSFPAASIERSPSGFDRDGSLLEQGFGWVGVSPRSTLAPSNSGPVGSGCGCCSCQGQEFSANYTIQETRATATTLQSSAATLPSATTPAVPIDGLLSGFKWNFTWGTRQLTYSFFNGGGYYGNTSVSPVSEATRNNIRAIFQNISGLVNIDFVEVSETSGNFGRIRFLLDPTLSSLTAATTTYPTTDALDSQAGDVRLNPIYDNASSGNGFQNPAGRAGYMTLIHEIGHALGLKHSNTGTPVLTPGEDNTTNTVMRSTANGGPAGTFMTYDIKALQFLYGARNSSPGDDTYRFAGRIDQYTVNGQAFLTTNIQKKLTLWDGGGLDTLDFSQLSSSGTGYRFDINPGGIVTTRSAYNGTTYTVGGASYSTTTFGTSIAYDVVIENVVASSSNDEIFLNSAANTVSGYRSSAANGNDIIWNATNQDTLDLSPFATTSVTSTQSGTDLILGLGANGSVTIKNYFSVASTERMNIRYQNSPAYLSIADLTVNEGGGTASLTVTLSNAVSDTVTVNYSTADNTAIAGRDYIATAGTLTFAPNTRTATLTVGIIDNAIFTPSGTGFRVNLSNAQKAAIGDGQADVTVINNDLAPTLAIQSNLSVVEGTLLSGSPTANSDITVTLSNPSSQTVTLKYATADGSALAGSDYLATSGTLTFNPGETSKSFSIAVYGDSIAESDETLLINFTDPLNATLTNNQTVFTIVDDDSAQSLTANSVLTDELLGGTTSGRRGNRPASGNQPGRDGGILAELFSRGLGTGRLVSGAIDPFSRNDSIEIPAVLPPATDFVAI</sequence>
<dbReference type="SMART" id="SM00237">
    <property type="entry name" value="Calx_beta"/>
    <property type="match status" value="2"/>
</dbReference>
<keyword evidence="5" id="KW-0378">Hydrolase</keyword>
<evidence type="ECO:0000256" key="4">
    <source>
        <dbReference type="ARBA" id="ARBA00022737"/>
    </source>
</evidence>
<evidence type="ECO:0000256" key="6">
    <source>
        <dbReference type="ARBA" id="ARBA00022833"/>
    </source>
</evidence>
<evidence type="ECO:0000259" key="10">
    <source>
        <dbReference type="SMART" id="SM00235"/>
    </source>
</evidence>
<dbReference type="GO" id="GO:0008270">
    <property type="term" value="F:zinc ion binding"/>
    <property type="evidence" value="ECO:0007669"/>
    <property type="project" value="InterPro"/>
</dbReference>
<keyword evidence="8" id="KW-0406">Ion transport</keyword>
<dbReference type="InterPro" id="IPR001818">
    <property type="entry name" value="Pept_M10_metallopeptidase"/>
</dbReference>
<dbReference type="InterPro" id="IPR038081">
    <property type="entry name" value="CalX-like_sf"/>
</dbReference>
<organism evidence="12 13">
    <name type="scientific">Pannus brasiliensis CCIBt3594</name>
    <dbReference type="NCBI Taxonomy" id="1427578"/>
    <lineage>
        <taxon>Bacteria</taxon>
        <taxon>Bacillati</taxon>
        <taxon>Cyanobacteriota</taxon>
        <taxon>Cyanophyceae</taxon>
        <taxon>Oscillatoriophycideae</taxon>
        <taxon>Chroococcales</taxon>
        <taxon>Microcystaceae</taxon>
        <taxon>Pannus</taxon>
    </lineage>
</organism>
<dbReference type="GO" id="GO:0016020">
    <property type="term" value="C:membrane"/>
    <property type="evidence" value="ECO:0007669"/>
    <property type="project" value="InterPro"/>
</dbReference>
<comment type="caution">
    <text evidence="12">The sequence shown here is derived from an EMBL/GenBank/DDBJ whole genome shotgun (WGS) entry which is preliminary data.</text>
</comment>
<dbReference type="Pfam" id="PF03160">
    <property type="entry name" value="Calx-beta"/>
    <property type="match status" value="2"/>
</dbReference>
<evidence type="ECO:0000259" key="11">
    <source>
        <dbReference type="SMART" id="SM00237"/>
    </source>
</evidence>
<evidence type="ECO:0000313" key="12">
    <source>
        <dbReference type="EMBL" id="MEG3439826.1"/>
    </source>
</evidence>
<gene>
    <name evidence="12" type="ORF">V0288_22045</name>
</gene>
<dbReference type="InterPro" id="IPR011049">
    <property type="entry name" value="Serralysin-like_metalloprot_C"/>
</dbReference>
<keyword evidence="3" id="KW-0732">Signal</keyword>
<evidence type="ECO:0000256" key="1">
    <source>
        <dbReference type="ARBA" id="ARBA00022670"/>
    </source>
</evidence>
<proteinExistence type="predicted"/>
<dbReference type="InterPro" id="IPR024079">
    <property type="entry name" value="MetalloPept_cat_dom_sf"/>
</dbReference>
<dbReference type="InterPro" id="IPR003644">
    <property type="entry name" value="Calx_beta"/>
</dbReference>
<dbReference type="GO" id="GO:0030001">
    <property type="term" value="P:metal ion transport"/>
    <property type="evidence" value="ECO:0007669"/>
    <property type="project" value="TreeGrafter"/>
</dbReference>
<dbReference type="PANTHER" id="PTHR11878">
    <property type="entry name" value="SODIUM/CALCIUM EXCHANGER"/>
    <property type="match status" value="1"/>
</dbReference>
<evidence type="ECO:0000256" key="5">
    <source>
        <dbReference type="ARBA" id="ARBA00022801"/>
    </source>
</evidence>
<keyword evidence="4" id="KW-0677">Repeat</keyword>
<keyword evidence="7" id="KW-0106">Calcium</keyword>
<evidence type="ECO:0000313" key="13">
    <source>
        <dbReference type="Proteomes" id="UP001328733"/>
    </source>
</evidence>
<accession>A0AAW9QXF3</accession>
<dbReference type="Pfam" id="PF00413">
    <property type="entry name" value="Peptidase_M10"/>
    <property type="match status" value="1"/>
</dbReference>